<feature type="region of interest" description="Disordered" evidence="1">
    <location>
        <begin position="1"/>
        <end position="41"/>
    </location>
</feature>
<accession>A0A448ZTH4</accession>
<gene>
    <name evidence="3" type="ORF">PSNMU_V1.4_AUG-EV-PASAV3_0125030</name>
</gene>
<sequence length="573" mass="66553">MAAGALGSRASRPINNGIRNGNNTFGLNKKKNMRQQNTKNNKKASYISRAIFALVLLMVIIEYVAYTSLTLPISEPPKESEGRYFESRQKGKALTLRERMRKKRVEEKLRTRERRHKEKQKILETYRNTSPDPAKVQKYDAKYKNIHTSTQTDVTNNLSPEEFHDQRIKTVEHLLHMGVEEDYDLEELPPWSLILDNFHPQTKDDEPIILGLEYCEDFRKMHSPKIIGVGPAGLFSTGTNLIANLMTFNCDGPLKRRGNRKKFSLVQVPWGKHNPADARFHHQVPMPVVEDREAILPVVAIRHPYTWMSAMCKHSYNTRWRHVHKKCHRGLGLENPVWKVPYGFKSYNETHNVTNSYNSLAHMWMEWYKPYFLDEKYNQTPRLMVRHEDMVYRPEKVVSRICECVGGVNSNPIKDWEDPDGFQYLEEGANTGGGHGIHRSGLLTAILKYGQPLRNWYDQYTATDREIMKEAFQGEVDPELRNIFDTFQYKLYDDVAGPTPHDIIQVERRKAMEEEKDEQVLAEAKAVAKRNGDLTASQVERLKAHNMKQQRKNAKKGNRGNPMHDHRKYKAAQ</sequence>
<dbReference type="InterPro" id="IPR027417">
    <property type="entry name" value="P-loop_NTPase"/>
</dbReference>
<keyword evidence="4" id="KW-1185">Reference proteome</keyword>
<name>A0A448ZTH4_9STRA</name>
<dbReference type="EMBL" id="CAACVS010000699">
    <property type="protein sequence ID" value="VEU45331.1"/>
    <property type="molecule type" value="Genomic_DNA"/>
</dbReference>
<protein>
    <recommendedName>
        <fullName evidence="5">Sulfotransferase domain-containing protein</fullName>
    </recommendedName>
</protein>
<evidence type="ECO:0000313" key="3">
    <source>
        <dbReference type="EMBL" id="VEU45331.1"/>
    </source>
</evidence>
<dbReference type="AlphaFoldDB" id="A0A448ZTH4"/>
<proteinExistence type="predicted"/>
<organism evidence="3 4">
    <name type="scientific">Pseudo-nitzschia multistriata</name>
    <dbReference type="NCBI Taxonomy" id="183589"/>
    <lineage>
        <taxon>Eukaryota</taxon>
        <taxon>Sar</taxon>
        <taxon>Stramenopiles</taxon>
        <taxon>Ochrophyta</taxon>
        <taxon>Bacillariophyta</taxon>
        <taxon>Bacillariophyceae</taxon>
        <taxon>Bacillariophycidae</taxon>
        <taxon>Bacillariales</taxon>
        <taxon>Bacillariaceae</taxon>
        <taxon>Pseudo-nitzschia</taxon>
    </lineage>
</organism>
<evidence type="ECO:0000256" key="2">
    <source>
        <dbReference type="SAM" id="Phobius"/>
    </source>
</evidence>
<feature type="compositionally biased region" description="Low complexity" evidence="1">
    <location>
        <begin position="12"/>
        <end position="23"/>
    </location>
</feature>
<feature type="transmembrane region" description="Helical" evidence="2">
    <location>
        <begin position="46"/>
        <end position="66"/>
    </location>
</feature>
<feature type="compositionally biased region" description="Basic residues" evidence="1">
    <location>
        <begin position="544"/>
        <end position="558"/>
    </location>
</feature>
<dbReference type="OrthoDB" id="45926at2759"/>
<feature type="region of interest" description="Disordered" evidence="1">
    <location>
        <begin position="529"/>
        <end position="573"/>
    </location>
</feature>
<dbReference type="Proteomes" id="UP000291116">
    <property type="component" value="Unassembled WGS sequence"/>
</dbReference>
<evidence type="ECO:0000256" key="1">
    <source>
        <dbReference type="SAM" id="MobiDB-lite"/>
    </source>
</evidence>
<dbReference type="Gene3D" id="3.40.50.300">
    <property type="entry name" value="P-loop containing nucleotide triphosphate hydrolases"/>
    <property type="match status" value="1"/>
</dbReference>
<evidence type="ECO:0008006" key="5">
    <source>
        <dbReference type="Google" id="ProtNLM"/>
    </source>
</evidence>
<dbReference type="SUPFAM" id="SSF52540">
    <property type="entry name" value="P-loop containing nucleoside triphosphate hydrolases"/>
    <property type="match status" value="1"/>
</dbReference>
<evidence type="ECO:0000313" key="4">
    <source>
        <dbReference type="Proteomes" id="UP000291116"/>
    </source>
</evidence>
<keyword evidence="2" id="KW-1133">Transmembrane helix</keyword>
<keyword evidence="2" id="KW-0812">Transmembrane</keyword>
<reference evidence="3 4" key="1">
    <citation type="submission" date="2019-01" db="EMBL/GenBank/DDBJ databases">
        <authorList>
            <person name="Ferrante I. M."/>
        </authorList>
    </citation>
    <scope>NUCLEOTIDE SEQUENCE [LARGE SCALE GENOMIC DNA]</scope>
    <source>
        <strain evidence="3 4">B856</strain>
    </source>
</reference>
<keyword evidence="2" id="KW-0472">Membrane</keyword>